<accession>A0A9P8AVK9</accession>
<feature type="compositionally biased region" description="Acidic residues" evidence="1">
    <location>
        <begin position="421"/>
        <end position="451"/>
    </location>
</feature>
<dbReference type="RefSeq" id="XP_043043174.1">
    <property type="nucleotide sequence ID" value="XM_043181557.1"/>
</dbReference>
<dbReference type="Proteomes" id="UP000812287">
    <property type="component" value="Unassembled WGS sequence"/>
</dbReference>
<sequence>MLLGLSCPYILTLLLAGHYILNFFILLPLSTLFTNFYHYHHIYMARLGRSAAIKEATALRAAFRRSPRQFSKSPSSKRRSRARGTTNVESAALEAVEETAESSEKQRIDLGAGPPVSKSSKALAQATVTKDLEPRKLSPLGSTAIKESASGSPSMPVRRSKAASVTVKTKAKGIVPLKTAKKTAAVDSQPSVNDDSAAKGLPHVSAVDKGKRRQVETLEVVKEGAEGRDYSPLTSTSKAKGKGKIIEDVIEIVDESENTAVKPLRAKKGKPRPIEPNDPEAQVLDPSEIIPKMNALVKEDIADLNMINQLQSTVNRVIQDATGILEGCRKETLFRTRLETFLRYSVFNNNAESKARGGPSSPRGRLDTGWTLDEMWSGGAVLIEDPGYEWRLADEDEEEQFWELDDKEIKKIIDKVMPQDSSEEESGSSSEEESGDDELGDEEQVSDDEPASEQSSSSRKRSRDNEETIAHPARRIKV</sequence>
<dbReference type="GeneID" id="66103853"/>
<protein>
    <submittedName>
        <fullName evidence="2">Uncharacterized protein</fullName>
    </submittedName>
</protein>
<feature type="region of interest" description="Disordered" evidence="1">
    <location>
        <begin position="414"/>
        <end position="478"/>
    </location>
</feature>
<organism evidence="2 3">
    <name type="scientific">Guyanagaster necrorhizus</name>
    <dbReference type="NCBI Taxonomy" id="856835"/>
    <lineage>
        <taxon>Eukaryota</taxon>
        <taxon>Fungi</taxon>
        <taxon>Dikarya</taxon>
        <taxon>Basidiomycota</taxon>
        <taxon>Agaricomycotina</taxon>
        <taxon>Agaricomycetes</taxon>
        <taxon>Agaricomycetidae</taxon>
        <taxon>Agaricales</taxon>
        <taxon>Marasmiineae</taxon>
        <taxon>Physalacriaceae</taxon>
        <taxon>Guyanagaster</taxon>
    </lineage>
</organism>
<proteinExistence type="predicted"/>
<dbReference type="AlphaFoldDB" id="A0A9P8AVK9"/>
<evidence type="ECO:0000313" key="2">
    <source>
        <dbReference type="EMBL" id="KAG7449674.1"/>
    </source>
</evidence>
<comment type="caution">
    <text evidence="2">The sequence shown here is derived from an EMBL/GenBank/DDBJ whole genome shotgun (WGS) entry which is preliminary data.</text>
</comment>
<dbReference type="OrthoDB" id="3050011at2759"/>
<evidence type="ECO:0000256" key="1">
    <source>
        <dbReference type="SAM" id="MobiDB-lite"/>
    </source>
</evidence>
<evidence type="ECO:0000313" key="3">
    <source>
        <dbReference type="Proteomes" id="UP000812287"/>
    </source>
</evidence>
<name>A0A9P8AVK9_9AGAR</name>
<dbReference type="EMBL" id="MU250527">
    <property type="protein sequence ID" value="KAG7449674.1"/>
    <property type="molecule type" value="Genomic_DNA"/>
</dbReference>
<feature type="region of interest" description="Disordered" evidence="1">
    <location>
        <begin position="65"/>
        <end position="164"/>
    </location>
</feature>
<reference evidence="2" key="1">
    <citation type="submission" date="2020-11" db="EMBL/GenBank/DDBJ databases">
        <title>Adaptations for nitrogen fixation in a non-lichenized fungal sporocarp promotes dispersal by wood-feeding termites.</title>
        <authorList>
            <consortium name="DOE Joint Genome Institute"/>
            <person name="Koch R.A."/>
            <person name="Yoon G."/>
            <person name="Arayal U."/>
            <person name="Lail K."/>
            <person name="Amirebrahimi M."/>
            <person name="Labutti K."/>
            <person name="Lipzen A."/>
            <person name="Riley R."/>
            <person name="Barry K."/>
            <person name="Henrissat B."/>
            <person name="Grigoriev I.V."/>
            <person name="Herr J.R."/>
            <person name="Aime M.C."/>
        </authorList>
    </citation>
    <scope>NUCLEOTIDE SEQUENCE</scope>
    <source>
        <strain evidence="2">MCA 3950</strain>
    </source>
</reference>
<gene>
    <name evidence="2" type="ORF">BT62DRAFT_600289</name>
</gene>
<keyword evidence="3" id="KW-1185">Reference proteome</keyword>
<feature type="compositionally biased region" description="Polar residues" evidence="1">
    <location>
        <begin position="117"/>
        <end position="128"/>
    </location>
</feature>